<protein>
    <recommendedName>
        <fullName evidence="1">Methyltransferase type 11 domain-containing protein</fullName>
    </recommendedName>
</protein>
<dbReference type="InterPro" id="IPR013216">
    <property type="entry name" value="Methyltransf_11"/>
</dbReference>
<sequence length="224" mass="24798">MDDAPQARGPACFDDLGTDPKHVADVYDAWGQAYDEDIRVWGYDAPERATDVLVAIIDDETTEIKKMGTVRGTVLDVACGTGLQAKSLRENGFGPIYGIDISKELVKAAIASGRYNDVQIGDLNNPLPYDDNSFNHAMCIGSLTYVDLTKLPNTFDELCRIVKPNGKVIFTCRSDRNEQCECVASAINKWKLLRKLGPLPYLPKHPAFAGKKVEMFLYAYVVNE</sequence>
<evidence type="ECO:0000259" key="1">
    <source>
        <dbReference type="Pfam" id="PF08241"/>
    </source>
</evidence>
<dbReference type="SUPFAM" id="SSF53335">
    <property type="entry name" value="S-adenosyl-L-methionine-dependent methyltransferases"/>
    <property type="match status" value="1"/>
</dbReference>
<gene>
    <name evidence="2" type="ORF">PPROV_000087100</name>
</gene>
<feature type="domain" description="Methyltransferase type 11" evidence="1">
    <location>
        <begin position="75"/>
        <end position="170"/>
    </location>
</feature>
<organism evidence="2 3">
    <name type="scientific">Pycnococcus provasolii</name>
    <dbReference type="NCBI Taxonomy" id="41880"/>
    <lineage>
        <taxon>Eukaryota</taxon>
        <taxon>Viridiplantae</taxon>
        <taxon>Chlorophyta</taxon>
        <taxon>Pseudoscourfieldiophyceae</taxon>
        <taxon>Pseudoscourfieldiales</taxon>
        <taxon>Pycnococcaceae</taxon>
        <taxon>Pycnococcus</taxon>
    </lineage>
</organism>
<name>A0A830H4Z2_9CHLO</name>
<dbReference type="CDD" id="cd02440">
    <property type="entry name" value="AdoMet_MTases"/>
    <property type="match status" value="1"/>
</dbReference>
<dbReference type="Gene3D" id="3.40.50.150">
    <property type="entry name" value="Vaccinia Virus protein VP39"/>
    <property type="match status" value="1"/>
</dbReference>
<dbReference type="InterPro" id="IPR050508">
    <property type="entry name" value="Methyltransf_Superfamily"/>
</dbReference>
<dbReference type="OrthoDB" id="3647at2759"/>
<dbReference type="Pfam" id="PF08241">
    <property type="entry name" value="Methyltransf_11"/>
    <property type="match status" value="1"/>
</dbReference>
<dbReference type="InterPro" id="IPR029063">
    <property type="entry name" value="SAM-dependent_MTases_sf"/>
</dbReference>
<comment type="caution">
    <text evidence="2">The sequence shown here is derived from an EMBL/GenBank/DDBJ whole genome shotgun (WGS) entry which is preliminary data.</text>
</comment>
<accession>A0A830H4Z2</accession>
<dbReference type="GO" id="GO:0008757">
    <property type="term" value="F:S-adenosylmethionine-dependent methyltransferase activity"/>
    <property type="evidence" value="ECO:0007669"/>
    <property type="project" value="InterPro"/>
</dbReference>
<proteinExistence type="predicted"/>
<evidence type="ECO:0000313" key="3">
    <source>
        <dbReference type="Proteomes" id="UP000660262"/>
    </source>
</evidence>
<dbReference type="PANTHER" id="PTHR42912">
    <property type="entry name" value="METHYLTRANSFERASE"/>
    <property type="match status" value="1"/>
</dbReference>
<dbReference type="EMBL" id="BNJQ01000002">
    <property type="protein sequence ID" value="GHP02115.1"/>
    <property type="molecule type" value="Genomic_DNA"/>
</dbReference>
<dbReference type="AlphaFoldDB" id="A0A830H4Z2"/>
<evidence type="ECO:0000313" key="2">
    <source>
        <dbReference type="EMBL" id="GHP02115.1"/>
    </source>
</evidence>
<keyword evidence="3" id="KW-1185">Reference proteome</keyword>
<reference evidence="2" key="1">
    <citation type="submission" date="2020-10" db="EMBL/GenBank/DDBJ databases">
        <title>Unveiling of a novel bifunctional photoreceptor, Dualchrome1, isolated from a cosmopolitan green alga.</title>
        <authorList>
            <person name="Suzuki S."/>
            <person name="Kawachi M."/>
        </authorList>
    </citation>
    <scope>NUCLEOTIDE SEQUENCE</scope>
    <source>
        <strain evidence="2">NIES 2893</strain>
    </source>
</reference>
<dbReference type="Proteomes" id="UP000660262">
    <property type="component" value="Unassembled WGS sequence"/>
</dbReference>
<dbReference type="PANTHER" id="PTHR42912:SF80">
    <property type="entry name" value="METHYLTRANSFERASE DOMAIN-CONTAINING PROTEIN"/>
    <property type="match status" value="1"/>
</dbReference>